<dbReference type="Proteomes" id="UP000295055">
    <property type="component" value="Unassembled WGS sequence"/>
</dbReference>
<evidence type="ECO:0000313" key="1">
    <source>
        <dbReference type="EMBL" id="TCT28810.1"/>
    </source>
</evidence>
<name>A0A4R3NFP5_9GAMM</name>
<comment type="caution">
    <text evidence="1">The sequence shown here is derived from an EMBL/GenBank/DDBJ whole genome shotgun (WGS) entry which is preliminary data.</text>
</comment>
<dbReference type="AlphaFoldDB" id="A0A4R3NFP5"/>
<sequence length="45" mass="5027">MRERRLRLLKASTVFISGAIERIAAELVGGQKHRGLLFLSAQSVF</sequence>
<gene>
    <name evidence="1" type="ORF">EC835_1157</name>
</gene>
<protein>
    <submittedName>
        <fullName evidence="1">Uncharacterized protein</fullName>
    </submittedName>
</protein>
<accession>A0A4R3NFP5</accession>
<evidence type="ECO:0000313" key="2">
    <source>
        <dbReference type="Proteomes" id="UP000295055"/>
    </source>
</evidence>
<reference evidence="1 2" key="1">
    <citation type="submission" date="2019-03" db="EMBL/GenBank/DDBJ databases">
        <title>Genomic analyses of the natural microbiome of Caenorhabditis elegans.</title>
        <authorList>
            <person name="Samuel B."/>
        </authorList>
    </citation>
    <scope>NUCLEOTIDE SEQUENCE [LARGE SCALE GENOMIC DNA]</scope>
    <source>
        <strain evidence="1 2">JUb102</strain>
    </source>
</reference>
<proteinExistence type="predicted"/>
<organism evidence="1 2">
    <name type="scientific">Providencia alcalifaciens</name>
    <dbReference type="NCBI Taxonomy" id="126385"/>
    <lineage>
        <taxon>Bacteria</taxon>
        <taxon>Pseudomonadati</taxon>
        <taxon>Pseudomonadota</taxon>
        <taxon>Gammaproteobacteria</taxon>
        <taxon>Enterobacterales</taxon>
        <taxon>Morganellaceae</taxon>
        <taxon>Providencia</taxon>
    </lineage>
</organism>
<dbReference type="EMBL" id="SMAS01000015">
    <property type="protein sequence ID" value="TCT28810.1"/>
    <property type="molecule type" value="Genomic_DNA"/>
</dbReference>